<sequence>MPLTPTPAMVAAAVFLCTLLFVLAAGGAVFAVNAARFKRRRLARAAGGSAAAAAASGADRAAQSVRRAVPGRFQKLELALHKAVPGSKGIQALLARTGASVPLSAYLLGCLLVAAVVALAARVAVGLPWGVAGPVGMLAGYALPRALTGYLAARRVNAFIAELPDALDVVVRGLKAGLPISEMIGNVADDFEGPVGREFQHVADTMRLGNTLEEALWDVASRIGVSEFSFLAVSIGLQRETGGNLTETLQNLSDLLRRRQQMRLKIKALSSEARASAYIIGSLPFIIGAMIYLVNPDYIATLFTDPTGHYMLAGAAVSEAVGVAVLIKLMNFEI</sequence>
<proteinExistence type="predicted"/>
<dbReference type="InterPro" id="IPR042094">
    <property type="entry name" value="T2SS_GspF_sf"/>
</dbReference>
<comment type="subcellular location">
    <subcellularLocation>
        <location evidence="1">Cell membrane</location>
        <topology evidence="1">Multi-pass membrane protein</topology>
    </subcellularLocation>
</comment>
<feature type="domain" description="Type II secretion system protein GspF" evidence="7">
    <location>
        <begin position="167"/>
        <end position="292"/>
    </location>
</feature>
<feature type="transmembrane region" description="Helical" evidence="6">
    <location>
        <begin position="307"/>
        <end position="327"/>
    </location>
</feature>
<dbReference type="Proteomes" id="UP000199415">
    <property type="component" value="Unassembled WGS sequence"/>
</dbReference>
<dbReference type="AlphaFoldDB" id="A0A1G7PAS0"/>
<dbReference type="STRING" id="1082479.SAMN05216241_102493"/>
<feature type="transmembrane region" description="Helical" evidence="6">
    <location>
        <begin position="275"/>
        <end position="295"/>
    </location>
</feature>
<evidence type="ECO:0000256" key="3">
    <source>
        <dbReference type="ARBA" id="ARBA00022692"/>
    </source>
</evidence>
<name>A0A1G7PAS0_9PROT</name>
<dbReference type="Pfam" id="PF00482">
    <property type="entry name" value="T2SSF"/>
    <property type="match status" value="1"/>
</dbReference>
<dbReference type="PANTHER" id="PTHR35007:SF1">
    <property type="entry name" value="PILUS ASSEMBLY PROTEIN"/>
    <property type="match status" value="1"/>
</dbReference>
<keyword evidence="5 6" id="KW-0472">Membrane</keyword>
<feature type="transmembrane region" description="Helical" evidence="6">
    <location>
        <begin position="131"/>
        <end position="153"/>
    </location>
</feature>
<evidence type="ECO:0000256" key="5">
    <source>
        <dbReference type="ARBA" id="ARBA00023136"/>
    </source>
</evidence>
<accession>A0A1G7PAS0</accession>
<keyword evidence="2" id="KW-1003">Cell membrane</keyword>
<dbReference type="Gene3D" id="1.20.81.30">
    <property type="entry name" value="Type II secretion system (T2SS), domain F"/>
    <property type="match status" value="1"/>
</dbReference>
<dbReference type="EMBL" id="FNCE01000002">
    <property type="protein sequence ID" value="SDF83217.1"/>
    <property type="molecule type" value="Genomic_DNA"/>
</dbReference>
<dbReference type="PANTHER" id="PTHR35007">
    <property type="entry name" value="INTEGRAL MEMBRANE PROTEIN-RELATED"/>
    <property type="match status" value="1"/>
</dbReference>
<evidence type="ECO:0000259" key="7">
    <source>
        <dbReference type="Pfam" id="PF00482"/>
    </source>
</evidence>
<evidence type="ECO:0000256" key="4">
    <source>
        <dbReference type="ARBA" id="ARBA00022989"/>
    </source>
</evidence>
<dbReference type="InterPro" id="IPR018076">
    <property type="entry name" value="T2SS_GspF_dom"/>
</dbReference>
<evidence type="ECO:0000313" key="9">
    <source>
        <dbReference type="Proteomes" id="UP000199415"/>
    </source>
</evidence>
<evidence type="ECO:0000256" key="2">
    <source>
        <dbReference type="ARBA" id="ARBA00022475"/>
    </source>
</evidence>
<evidence type="ECO:0000313" key="8">
    <source>
        <dbReference type="EMBL" id="SDF83217.1"/>
    </source>
</evidence>
<reference evidence="8 9" key="1">
    <citation type="submission" date="2016-10" db="EMBL/GenBank/DDBJ databases">
        <authorList>
            <person name="de Groot N.N."/>
        </authorList>
    </citation>
    <scope>NUCLEOTIDE SEQUENCE [LARGE SCALE GENOMIC DNA]</scope>
    <source>
        <strain evidence="8 9">DSM 25584</strain>
    </source>
</reference>
<organism evidence="8 9">
    <name type="scientific">Limimonas halophila</name>
    <dbReference type="NCBI Taxonomy" id="1082479"/>
    <lineage>
        <taxon>Bacteria</taxon>
        <taxon>Pseudomonadati</taxon>
        <taxon>Pseudomonadota</taxon>
        <taxon>Alphaproteobacteria</taxon>
        <taxon>Rhodospirillales</taxon>
        <taxon>Rhodovibrionaceae</taxon>
        <taxon>Limimonas</taxon>
    </lineage>
</organism>
<dbReference type="RefSeq" id="WP_090019092.1">
    <property type="nucleotide sequence ID" value="NZ_FNCE01000002.1"/>
</dbReference>
<protein>
    <submittedName>
        <fullName evidence="8">Tight adherence protein B</fullName>
    </submittedName>
</protein>
<dbReference type="GO" id="GO:0005886">
    <property type="term" value="C:plasma membrane"/>
    <property type="evidence" value="ECO:0007669"/>
    <property type="project" value="UniProtKB-SubCell"/>
</dbReference>
<keyword evidence="4 6" id="KW-1133">Transmembrane helix</keyword>
<dbReference type="OrthoDB" id="9803381at2"/>
<evidence type="ECO:0000256" key="6">
    <source>
        <dbReference type="SAM" id="Phobius"/>
    </source>
</evidence>
<feature type="transmembrane region" description="Helical" evidence="6">
    <location>
        <begin position="103"/>
        <end position="125"/>
    </location>
</feature>
<gene>
    <name evidence="8" type="ORF">SAMN05216241_102493</name>
</gene>
<evidence type="ECO:0000256" key="1">
    <source>
        <dbReference type="ARBA" id="ARBA00004651"/>
    </source>
</evidence>
<keyword evidence="9" id="KW-1185">Reference proteome</keyword>
<feature type="transmembrane region" description="Helical" evidence="6">
    <location>
        <begin position="12"/>
        <end position="35"/>
    </location>
</feature>
<keyword evidence="3 6" id="KW-0812">Transmembrane</keyword>